<dbReference type="AlphaFoldDB" id="A0A1R2D1A6"/>
<protein>
    <recommendedName>
        <fullName evidence="3">Endonuclease/exonuclease/phosphatase domain-containing protein</fullName>
    </recommendedName>
</protein>
<dbReference type="Pfam" id="PF03372">
    <property type="entry name" value="Exo_endo_phos"/>
    <property type="match status" value="1"/>
</dbReference>
<dbReference type="InterPro" id="IPR036691">
    <property type="entry name" value="Endo/exonu/phosph_ase_sf"/>
</dbReference>
<name>A0A1R2D1A6_9CILI</name>
<comment type="caution">
    <text evidence="4">The sequence shown here is derived from an EMBL/GenBank/DDBJ whole genome shotgun (WGS) entry which is preliminary data.</text>
</comment>
<dbReference type="PANTHER" id="PTHR12121:SF45">
    <property type="entry name" value="NOCTURNIN"/>
    <property type="match status" value="1"/>
</dbReference>
<sequence>MLKLAQRSFTKSQTISKKLSIFQWNTLSDQLAYNFPAVNPELLKWEHRSPKLLKKIQEASADIMCLQEIDHYYDFFKPQLENLGYNGVYQKKGAWHQDGCCIFFKNHYRKLEEYAIKYPGNQVAVGVLIECENCPLYVFSTHLKSKVGFDWLRKEQAEVLLNYIGNLKHYPVLVCGDFNSQPYSIPYKAMYENKIGLKSIFHDREPEFTTIKYRKALEKKTEDYIWIRGCQVVSTRPLPTEDIIGPTGLPTEDYPSDHLALCALFYAESK</sequence>
<keyword evidence="5" id="KW-1185">Reference proteome</keyword>
<dbReference type="Proteomes" id="UP000187209">
    <property type="component" value="Unassembled WGS sequence"/>
</dbReference>
<dbReference type="InterPro" id="IPR005135">
    <property type="entry name" value="Endo/exonuclease/phosphatase"/>
</dbReference>
<dbReference type="Gene3D" id="3.60.10.10">
    <property type="entry name" value="Endonuclease/exonuclease/phosphatase"/>
    <property type="match status" value="1"/>
</dbReference>
<dbReference type="GO" id="GO:0006139">
    <property type="term" value="P:nucleobase-containing compound metabolic process"/>
    <property type="evidence" value="ECO:0007669"/>
    <property type="project" value="UniProtKB-ARBA"/>
</dbReference>
<keyword evidence="2" id="KW-0378">Hydrolase</keyword>
<accession>A0A1R2D1A6</accession>
<evidence type="ECO:0000259" key="3">
    <source>
        <dbReference type="Pfam" id="PF03372"/>
    </source>
</evidence>
<proteinExistence type="inferred from homology"/>
<evidence type="ECO:0000256" key="1">
    <source>
        <dbReference type="ARBA" id="ARBA00010774"/>
    </source>
</evidence>
<dbReference type="GO" id="GO:0000175">
    <property type="term" value="F:3'-5'-RNA exonuclease activity"/>
    <property type="evidence" value="ECO:0007669"/>
    <property type="project" value="TreeGrafter"/>
</dbReference>
<organism evidence="4 5">
    <name type="scientific">Stentor coeruleus</name>
    <dbReference type="NCBI Taxonomy" id="5963"/>
    <lineage>
        <taxon>Eukaryota</taxon>
        <taxon>Sar</taxon>
        <taxon>Alveolata</taxon>
        <taxon>Ciliophora</taxon>
        <taxon>Postciliodesmatophora</taxon>
        <taxon>Heterotrichea</taxon>
        <taxon>Heterotrichida</taxon>
        <taxon>Stentoridae</taxon>
        <taxon>Stentor</taxon>
    </lineage>
</organism>
<gene>
    <name evidence="4" type="ORF">SteCoe_1724</name>
</gene>
<evidence type="ECO:0000313" key="5">
    <source>
        <dbReference type="Proteomes" id="UP000187209"/>
    </source>
</evidence>
<feature type="domain" description="Endonuclease/exonuclease/phosphatase" evidence="3">
    <location>
        <begin position="23"/>
        <end position="258"/>
    </location>
</feature>
<comment type="similarity">
    <text evidence="1">Belongs to the CCR4/nocturin family.</text>
</comment>
<evidence type="ECO:0000313" key="4">
    <source>
        <dbReference type="EMBL" id="OMJ95023.1"/>
    </source>
</evidence>
<reference evidence="4 5" key="1">
    <citation type="submission" date="2016-11" db="EMBL/GenBank/DDBJ databases">
        <title>The macronuclear genome of Stentor coeruleus: a giant cell with tiny introns.</title>
        <authorList>
            <person name="Slabodnick M."/>
            <person name="Ruby J.G."/>
            <person name="Reiff S.B."/>
            <person name="Swart E.C."/>
            <person name="Gosai S."/>
            <person name="Prabakaran S."/>
            <person name="Witkowska E."/>
            <person name="Larue G.E."/>
            <person name="Fisher S."/>
            <person name="Freeman R.M."/>
            <person name="Gunawardena J."/>
            <person name="Chu W."/>
            <person name="Stover N.A."/>
            <person name="Gregory B.D."/>
            <person name="Nowacki M."/>
            <person name="Derisi J."/>
            <person name="Roy S.W."/>
            <person name="Marshall W.F."/>
            <person name="Sood P."/>
        </authorList>
    </citation>
    <scope>NUCLEOTIDE SEQUENCE [LARGE SCALE GENOMIC DNA]</scope>
    <source>
        <strain evidence="4">WM001</strain>
    </source>
</reference>
<dbReference type="InterPro" id="IPR050410">
    <property type="entry name" value="CCR4/nocturin_mRNA_transcr"/>
</dbReference>
<dbReference type="PANTHER" id="PTHR12121">
    <property type="entry name" value="CARBON CATABOLITE REPRESSOR PROTEIN 4"/>
    <property type="match status" value="1"/>
</dbReference>
<dbReference type="EMBL" id="MPUH01000018">
    <property type="protein sequence ID" value="OMJ95023.1"/>
    <property type="molecule type" value="Genomic_DNA"/>
</dbReference>
<evidence type="ECO:0000256" key="2">
    <source>
        <dbReference type="ARBA" id="ARBA00022801"/>
    </source>
</evidence>
<dbReference type="OrthoDB" id="311669at2759"/>
<dbReference type="SUPFAM" id="SSF56219">
    <property type="entry name" value="DNase I-like"/>
    <property type="match status" value="1"/>
</dbReference>